<dbReference type="Pfam" id="PF01266">
    <property type="entry name" value="DAO"/>
    <property type="match status" value="1"/>
</dbReference>
<evidence type="ECO:0000256" key="4">
    <source>
        <dbReference type="ARBA" id="ARBA00022827"/>
    </source>
</evidence>
<dbReference type="SUPFAM" id="SSF53474">
    <property type="entry name" value="alpha/beta-Hydrolases"/>
    <property type="match status" value="1"/>
</dbReference>
<dbReference type="GO" id="GO:0050660">
    <property type="term" value="F:flavin adenine dinucleotide binding"/>
    <property type="evidence" value="ECO:0007669"/>
    <property type="project" value="InterPro"/>
</dbReference>
<dbReference type="SUPFAM" id="SSF51905">
    <property type="entry name" value="FAD/NAD(P)-binding domain"/>
    <property type="match status" value="1"/>
</dbReference>
<sequence length="510" mass="59334">MNMDEEHNHIIIAAHGAGDSSQTYGAISKEIKQFANLVCFDFYGHGKNTQNDVLQNKKQYIDLNYQKVFSIQSLYYQIFEVLLHIVTKLPQKSILLMGHSMGGCAAFEKLDNELMIGLRKCSFKVNAIDNSGHYIQEDNPYLCAYEIFSFIYHNKIPGDIEEIKKQQQCIEQFDICSENGSSSGETRITRNWIPEGIVYKQFQRKTIDIVQQLEKETNKQFYFEVGGLYFGPQNFIEQQTKTFEKQSDFQCLTKQDLKYNYPDLKLPSNFSGIYEKKAGYLLSEQIIQNLLEVSQKDENIQIKINEQFLKFKEDCEQNLILVETNKAGMWVTQILQDLKLPFILQKNQLLWMNWCNERLSQFPIFAGLIQDKFIYGFPTLQNGLKISLHGHGNKYQHVKQINYDIDKEALQILIEIGRNIFNKPSLKDFNLQSDILKVKTCFYTELPDSNFLIDFHPNYKNQNVIIVSACSGHGFKHSLGIGQYIVDLLLKEQKLIPEFSIKRFQIQQKL</sequence>
<name>A0A0V0Q9D4_PSEPJ</name>
<feature type="domain" description="Serine aminopeptidase S33" evidence="7">
    <location>
        <begin position="6"/>
        <end position="108"/>
    </location>
</feature>
<dbReference type="InterPro" id="IPR036188">
    <property type="entry name" value="FAD/NAD-bd_sf"/>
</dbReference>
<evidence type="ECO:0000256" key="5">
    <source>
        <dbReference type="ARBA" id="ARBA00023002"/>
    </source>
</evidence>
<dbReference type="InParanoid" id="A0A0V0Q9D4"/>
<gene>
    <name evidence="8" type="ORF">PPERSA_00430</name>
</gene>
<keyword evidence="9" id="KW-1185">Reference proteome</keyword>
<dbReference type="InterPro" id="IPR045170">
    <property type="entry name" value="MTOX"/>
</dbReference>
<keyword evidence="3" id="KW-0285">Flavoprotein</keyword>
<dbReference type="InterPro" id="IPR022742">
    <property type="entry name" value="Hydrolase_4"/>
</dbReference>
<comment type="similarity">
    <text evidence="2">Belongs to the MSOX/MTOX family.</text>
</comment>
<comment type="caution">
    <text evidence="8">The sequence shown here is derived from an EMBL/GenBank/DDBJ whole genome shotgun (WGS) entry which is preliminary data.</text>
</comment>
<dbReference type="SUPFAM" id="SSF54373">
    <property type="entry name" value="FAD-linked reductases, C-terminal domain"/>
    <property type="match status" value="1"/>
</dbReference>
<dbReference type="InterPro" id="IPR006076">
    <property type="entry name" value="FAD-dep_OxRdtase"/>
</dbReference>
<dbReference type="Gene3D" id="3.40.50.1820">
    <property type="entry name" value="alpha/beta hydrolase"/>
    <property type="match status" value="1"/>
</dbReference>
<dbReference type="PANTHER" id="PTHR10961">
    <property type="entry name" value="PEROXISOMAL SARCOSINE OXIDASE"/>
    <property type="match status" value="1"/>
</dbReference>
<dbReference type="GO" id="GO:0008115">
    <property type="term" value="F:sarcosine oxidase activity"/>
    <property type="evidence" value="ECO:0007669"/>
    <property type="project" value="TreeGrafter"/>
</dbReference>
<evidence type="ECO:0000259" key="7">
    <source>
        <dbReference type="Pfam" id="PF12146"/>
    </source>
</evidence>
<dbReference type="OMA" id="FPSMWFQ"/>
<dbReference type="Pfam" id="PF12146">
    <property type="entry name" value="Hydrolase_4"/>
    <property type="match status" value="1"/>
</dbReference>
<dbReference type="PANTHER" id="PTHR10961:SF7">
    <property type="entry name" value="FAD DEPENDENT OXIDOREDUCTASE DOMAIN-CONTAINING PROTEIN"/>
    <property type="match status" value="1"/>
</dbReference>
<evidence type="ECO:0000313" key="8">
    <source>
        <dbReference type="EMBL" id="KRW98841.1"/>
    </source>
</evidence>
<evidence type="ECO:0000259" key="6">
    <source>
        <dbReference type="Pfam" id="PF01266"/>
    </source>
</evidence>
<reference evidence="8 9" key="1">
    <citation type="journal article" date="2015" name="Sci. Rep.">
        <title>Genome of the facultative scuticociliatosis pathogen Pseudocohnilembus persalinus provides insight into its virulence through horizontal gene transfer.</title>
        <authorList>
            <person name="Xiong J."/>
            <person name="Wang G."/>
            <person name="Cheng J."/>
            <person name="Tian M."/>
            <person name="Pan X."/>
            <person name="Warren A."/>
            <person name="Jiang C."/>
            <person name="Yuan D."/>
            <person name="Miao W."/>
        </authorList>
    </citation>
    <scope>NUCLEOTIDE SEQUENCE [LARGE SCALE GENOMIC DNA]</scope>
    <source>
        <strain evidence="8">36N120E</strain>
    </source>
</reference>
<keyword evidence="5" id="KW-0560">Oxidoreductase</keyword>
<organism evidence="8 9">
    <name type="scientific">Pseudocohnilembus persalinus</name>
    <name type="common">Ciliate</name>
    <dbReference type="NCBI Taxonomy" id="266149"/>
    <lineage>
        <taxon>Eukaryota</taxon>
        <taxon>Sar</taxon>
        <taxon>Alveolata</taxon>
        <taxon>Ciliophora</taxon>
        <taxon>Intramacronucleata</taxon>
        <taxon>Oligohymenophorea</taxon>
        <taxon>Scuticociliatia</taxon>
        <taxon>Philasterida</taxon>
        <taxon>Pseudocohnilembidae</taxon>
        <taxon>Pseudocohnilembus</taxon>
    </lineage>
</organism>
<evidence type="ECO:0000313" key="9">
    <source>
        <dbReference type="Proteomes" id="UP000054937"/>
    </source>
</evidence>
<dbReference type="InterPro" id="IPR029058">
    <property type="entry name" value="AB_hydrolase_fold"/>
</dbReference>
<dbReference type="OrthoDB" id="424974at2759"/>
<accession>A0A0V0Q9D4</accession>
<evidence type="ECO:0000256" key="3">
    <source>
        <dbReference type="ARBA" id="ARBA00022630"/>
    </source>
</evidence>
<protein>
    <submittedName>
        <fullName evidence="8">Uncharacterized protein</fullName>
    </submittedName>
</protein>
<evidence type="ECO:0000256" key="1">
    <source>
        <dbReference type="ARBA" id="ARBA00001974"/>
    </source>
</evidence>
<dbReference type="Gene3D" id="3.30.9.10">
    <property type="entry name" value="D-Amino Acid Oxidase, subunit A, domain 2"/>
    <property type="match status" value="1"/>
</dbReference>
<dbReference type="Proteomes" id="UP000054937">
    <property type="component" value="Unassembled WGS sequence"/>
</dbReference>
<dbReference type="EMBL" id="LDAU01000228">
    <property type="protein sequence ID" value="KRW98841.1"/>
    <property type="molecule type" value="Genomic_DNA"/>
</dbReference>
<comment type="cofactor">
    <cofactor evidence="1">
        <name>FAD</name>
        <dbReference type="ChEBI" id="CHEBI:57692"/>
    </cofactor>
</comment>
<keyword evidence="4" id="KW-0274">FAD</keyword>
<feature type="domain" description="FAD dependent oxidoreductase" evidence="6">
    <location>
        <begin position="170"/>
        <end position="488"/>
    </location>
</feature>
<evidence type="ECO:0000256" key="2">
    <source>
        <dbReference type="ARBA" id="ARBA00010989"/>
    </source>
</evidence>
<proteinExistence type="inferred from homology"/>
<dbReference type="Gene3D" id="3.50.50.60">
    <property type="entry name" value="FAD/NAD(P)-binding domain"/>
    <property type="match status" value="1"/>
</dbReference>
<dbReference type="AlphaFoldDB" id="A0A0V0Q9D4"/>